<dbReference type="EMBL" id="JBIALX010000006">
    <property type="protein sequence ID" value="MFF0455029.1"/>
    <property type="molecule type" value="Genomic_DNA"/>
</dbReference>
<accession>A0ABW6NJ86</accession>
<proteinExistence type="predicted"/>
<protein>
    <submittedName>
        <fullName evidence="1">Aminoglycoside phosphotransferase family protein</fullName>
    </submittedName>
</protein>
<name>A0ABW6NJ86_9NOCA</name>
<comment type="caution">
    <text evidence="1">The sequence shown here is derived from an EMBL/GenBank/DDBJ whole genome shotgun (WGS) entry which is preliminary data.</text>
</comment>
<reference evidence="1 2" key="1">
    <citation type="submission" date="2024-10" db="EMBL/GenBank/DDBJ databases">
        <title>The Natural Products Discovery Center: Release of the First 8490 Sequenced Strains for Exploring Actinobacteria Biosynthetic Diversity.</title>
        <authorList>
            <person name="Kalkreuter E."/>
            <person name="Kautsar S.A."/>
            <person name="Yang D."/>
            <person name="Bader C.D."/>
            <person name="Teijaro C.N."/>
            <person name="Fluegel L."/>
            <person name="Davis C.M."/>
            <person name="Simpson J.R."/>
            <person name="Lauterbach L."/>
            <person name="Steele A.D."/>
            <person name="Gui C."/>
            <person name="Meng S."/>
            <person name="Li G."/>
            <person name="Viehrig K."/>
            <person name="Ye F."/>
            <person name="Su P."/>
            <person name="Kiefer A.F."/>
            <person name="Nichols A."/>
            <person name="Cepeda A.J."/>
            <person name="Yan W."/>
            <person name="Fan B."/>
            <person name="Jiang Y."/>
            <person name="Adhikari A."/>
            <person name="Zheng C.-J."/>
            <person name="Schuster L."/>
            <person name="Cowan T.M."/>
            <person name="Smanski M.J."/>
            <person name="Chevrette M.G."/>
            <person name="De Carvalho L.P.S."/>
            <person name="Shen B."/>
        </authorList>
    </citation>
    <scope>NUCLEOTIDE SEQUENCE [LARGE SCALE GENOMIC DNA]</scope>
    <source>
        <strain evidence="1 2">NPDC004550</strain>
    </source>
</reference>
<dbReference type="InterPro" id="IPR011009">
    <property type="entry name" value="Kinase-like_dom_sf"/>
</dbReference>
<sequence length="309" mass="34050">MTVPAIPERLEKAILFLRGEHDGRLWLHALPDRIAHYAREWKLELHSVADSGAMSCCVYATTDDDTAAVLKLPVDSESGATEIGLLERWSAAGAAPEVLEHDETGVFLMTRIVPGHIVWPTEGVADSERFGELLLRLNAADLPAPPALKDLSDVMAMRIGWARDRFADPRYAEDMAAFGADKNLTSAEQVLARLLRTTTRRHVLHGDLQAKNILQGPDHWHAIDPLGAVGDINAEAGLWVAIQDGPASIEERLTQLREHPLLDETRLCAWTYVFAVVEYRSYLPVSAERMAAFVSGIDVAGRLRRLGGL</sequence>
<dbReference type="InterPro" id="IPR006748">
    <property type="entry name" value="NH2Glyco/OHUrea_AB-resist_kin"/>
</dbReference>
<evidence type="ECO:0000313" key="2">
    <source>
        <dbReference type="Proteomes" id="UP001601521"/>
    </source>
</evidence>
<dbReference type="Proteomes" id="UP001601521">
    <property type="component" value="Unassembled WGS sequence"/>
</dbReference>
<evidence type="ECO:0000313" key="1">
    <source>
        <dbReference type="EMBL" id="MFF0455029.1"/>
    </source>
</evidence>
<dbReference type="SUPFAM" id="SSF56112">
    <property type="entry name" value="Protein kinase-like (PK-like)"/>
    <property type="match status" value="1"/>
</dbReference>
<dbReference type="Pfam" id="PF04655">
    <property type="entry name" value="APH_6_hur"/>
    <property type="match status" value="1"/>
</dbReference>
<organism evidence="1 2">
    <name type="scientific">Nocardia africana</name>
    <dbReference type="NCBI Taxonomy" id="134964"/>
    <lineage>
        <taxon>Bacteria</taxon>
        <taxon>Bacillati</taxon>
        <taxon>Actinomycetota</taxon>
        <taxon>Actinomycetes</taxon>
        <taxon>Mycobacteriales</taxon>
        <taxon>Nocardiaceae</taxon>
        <taxon>Nocardia</taxon>
    </lineage>
</organism>
<dbReference type="RefSeq" id="WP_387251912.1">
    <property type="nucleotide sequence ID" value="NZ_JBIALX010000006.1"/>
</dbReference>
<gene>
    <name evidence="1" type="ORF">ACFYTH_16825</name>
</gene>
<keyword evidence="2" id="KW-1185">Reference proteome</keyword>